<evidence type="ECO:0000256" key="4">
    <source>
        <dbReference type="ARBA" id="ARBA00023212"/>
    </source>
</evidence>
<dbReference type="Pfam" id="PF06565">
    <property type="entry name" value="DM10_dom"/>
    <property type="match status" value="2"/>
</dbReference>
<comment type="caution">
    <text evidence="8">The sequence shown here is derived from an EMBL/GenBank/DDBJ whole genome shotgun (WGS) entry which is preliminary data.</text>
</comment>
<dbReference type="PANTHER" id="PTHR12086">
    <property type="entry name" value="EF-HAND DOMAIN C-TERMINAL CONTAINING PROTEIN"/>
    <property type="match status" value="1"/>
</dbReference>
<evidence type="ECO:0000313" key="8">
    <source>
        <dbReference type="EMBL" id="GIX66816.1"/>
    </source>
</evidence>
<dbReference type="InterPro" id="IPR006602">
    <property type="entry name" value="DM10_dom"/>
</dbReference>
<proteinExistence type="predicted"/>
<feature type="region of interest" description="Disordered" evidence="6">
    <location>
        <begin position="313"/>
        <end position="341"/>
    </location>
</feature>
<evidence type="ECO:0000256" key="6">
    <source>
        <dbReference type="SAM" id="MobiDB-lite"/>
    </source>
</evidence>
<evidence type="ECO:0000256" key="2">
    <source>
        <dbReference type="ARBA" id="ARBA00022490"/>
    </source>
</evidence>
<dbReference type="PROSITE" id="PS51336">
    <property type="entry name" value="DM10"/>
    <property type="match status" value="2"/>
</dbReference>
<dbReference type="GO" id="GO:0005930">
    <property type="term" value="C:axoneme"/>
    <property type="evidence" value="ECO:0007669"/>
    <property type="project" value="UniProtKB-SubCell"/>
</dbReference>
<keyword evidence="5" id="KW-0966">Cell projection</keyword>
<keyword evidence="4" id="KW-0206">Cytoskeleton</keyword>
<dbReference type="Gene3D" id="2.30.29.170">
    <property type="match status" value="2"/>
</dbReference>
<evidence type="ECO:0000259" key="7">
    <source>
        <dbReference type="PROSITE" id="PS51336"/>
    </source>
</evidence>
<sequence>MHHILQINEGKHRKLQRFVFRNGIALEEDSDDKIPKVPIANRLVQNDMLKYNPVPVLTFGAFYREPLGEGYKSTTRFRTCNVLYFLDDDEIKIYEPPQKNSGLTQCCIVGKGKLKKPEGDFYTIDDLNIGESLFVNGREFKLINCDAFTRRFMTEMGYKIGPPEPNVYDPITEDRIEVCQYPRSYRRPYIKEYKVAPFLKHDPKQLRFYGEYGDDKNLFEEKRECTLYYDLAKGTIKLVEDRKTNKCIDGRFDTCILLQPTRVPKLEGRKRTVDYYKDTDLRLGIPLNLLGFRVVLYDCDEFTKNYFRGIHDIGSPKPNRSEGETPDLEEHPGPPEIKPVPRKDGDICHVHKLVYRHEEFGTPEQTLRTNDPFLPKKYNADVVKFFQNCS</sequence>
<organism evidence="8 9">
    <name type="scientific">Caerostris extrusa</name>
    <name type="common">Bark spider</name>
    <name type="synonym">Caerostris bankana</name>
    <dbReference type="NCBI Taxonomy" id="172846"/>
    <lineage>
        <taxon>Eukaryota</taxon>
        <taxon>Metazoa</taxon>
        <taxon>Ecdysozoa</taxon>
        <taxon>Arthropoda</taxon>
        <taxon>Chelicerata</taxon>
        <taxon>Arachnida</taxon>
        <taxon>Araneae</taxon>
        <taxon>Araneomorphae</taxon>
        <taxon>Entelegynae</taxon>
        <taxon>Araneoidea</taxon>
        <taxon>Araneidae</taxon>
        <taxon>Caerostris</taxon>
    </lineage>
</organism>
<feature type="domain" description="DM10" evidence="7">
    <location>
        <begin position="202"/>
        <end position="311"/>
    </location>
</feature>
<keyword evidence="3" id="KW-0677">Repeat</keyword>
<evidence type="ECO:0000256" key="5">
    <source>
        <dbReference type="ARBA" id="ARBA00023273"/>
    </source>
</evidence>
<dbReference type="Proteomes" id="UP001054945">
    <property type="component" value="Unassembled WGS sequence"/>
</dbReference>
<evidence type="ECO:0000256" key="3">
    <source>
        <dbReference type="ARBA" id="ARBA00022737"/>
    </source>
</evidence>
<dbReference type="InterPro" id="IPR040193">
    <property type="entry name" value="EFHC1/EFHC2/EFHB"/>
</dbReference>
<keyword evidence="9" id="KW-1185">Reference proteome</keyword>
<dbReference type="EMBL" id="BPLR01001823">
    <property type="protein sequence ID" value="GIX66816.1"/>
    <property type="molecule type" value="Genomic_DNA"/>
</dbReference>
<comment type="subcellular location">
    <subcellularLocation>
        <location evidence="1">Cytoplasm</location>
        <location evidence="1">Cytoskeleton</location>
        <location evidence="1">Cilium axoneme</location>
    </subcellularLocation>
</comment>
<evidence type="ECO:0000256" key="1">
    <source>
        <dbReference type="ARBA" id="ARBA00004430"/>
    </source>
</evidence>
<protein>
    <submittedName>
        <fullName evidence="8">EF-hand domain-containing family member C2</fullName>
    </submittedName>
</protein>
<reference evidence="8 9" key="1">
    <citation type="submission" date="2021-06" db="EMBL/GenBank/DDBJ databases">
        <title>Caerostris extrusa draft genome.</title>
        <authorList>
            <person name="Kono N."/>
            <person name="Arakawa K."/>
        </authorList>
    </citation>
    <scope>NUCLEOTIDE SEQUENCE [LARGE SCALE GENOMIC DNA]</scope>
</reference>
<feature type="compositionally biased region" description="Basic and acidic residues" evidence="6">
    <location>
        <begin position="319"/>
        <end position="341"/>
    </location>
</feature>
<gene>
    <name evidence="8" type="primary">EFHC2</name>
    <name evidence="8" type="ORF">CEXT_656871</name>
</gene>
<dbReference type="AlphaFoldDB" id="A0AAV4M412"/>
<keyword evidence="2" id="KW-0963">Cytoplasm</keyword>
<dbReference type="FunFam" id="2.30.29.170:FF:000004">
    <property type="entry name" value="EF-hand domain containing 2"/>
    <property type="match status" value="1"/>
</dbReference>
<dbReference type="SMART" id="SM00676">
    <property type="entry name" value="DM10"/>
    <property type="match status" value="2"/>
</dbReference>
<feature type="domain" description="DM10" evidence="7">
    <location>
        <begin position="53"/>
        <end position="157"/>
    </location>
</feature>
<evidence type="ECO:0000313" key="9">
    <source>
        <dbReference type="Proteomes" id="UP001054945"/>
    </source>
</evidence>
<accession>A0AAV4M412</accession>
<name>A0AAV4M412_CAEEX</name>